<evidence type="ECO:0000313" key="2">
    <source>
        <dbReference type="Proteomes" id="UP000507222"/>
    </source>
</evidence>
<organism evidence="1 2">
    <name type="scientific">Prunus armeniaca</name>
    <name type="common">Apricot</name>
    <name type="synonym">Armeniaca vulgaris</name>
    <dbReference type="NCBI Taxonomy" id="36596"/>
    <lineage>
        <taxon>Eukaryota</taxon>
        <taxon>Viridiplantae</taxon>
        <taxon>Streptophyta</taxon>
        <taxon>Embryophyta</taxon>
        <taxon>Tracheophyta</taxon>
        <taxon>Spermatophyta</taxon>
        <taxon>Magnoliopsida</taxon>
        <taxon>eudicotyledons</taxon>
        <taxon>Gunneridae</taxon>
        <taxon>Pentapetalae</taxon>
        <taxon>rosids</taxon>
        <taxon>fabids</taxon>
        <taxon>Rosales</taxon>
        <taxon>Rosaceae</taxon>
        <taxon>Amygdaloideae</taxon>
        <taxon>Amygdaleae</taxon>
        <taxon>Prunus</taxon>
    </lineage>
</organism>
<dbReference type="EMBL" id="CAEKDK010000005">
    <property type="protein sequence ID" value="CAB4278951.1"/>
    <property type="molecule type" value="Genomic_DNA"/>
</dbReference>
<evidence type="ECO:0000313" key="1">
    <source>
        <dbReference type="EMBL" id="CAB4278951.1"/>
    </source>
</evidence>
<dbReference type="Proteomes" id="UP000507222">
    <property type="component" value="Unassembled WGS sequence"/>
</dbReference>
<dbReference type="AlphaFoldDB" id="A0A6J5US62"/>
<reference evidence="1 2" key="1">
    <citation type="submission" date="2020-05" db="EMBL/GenBank/DDBJ databases">
        <authorList>
            <person name="Campoy J."/>
            <person name="Schneeberger K."/>
            <person name="Spophaly S."/>
        </authorList>
    </citation>
    <scope>NUCLEOTIDE SEQUENCE [LARGE SCALE GENOMIC DNA]</scope>
    <source>
        <strain evidence="1">PruArmRojPasFocal</strain>
    </source>
</reference>
<name>A0A6J5US62_PRUAR</name>
<gene>
    <name evidence="1" type="ORF">CURHAP_LOCUS30896</name>
</gene>
<proteinExistence type="predicted"/>
<protein>
    <submittedName>
        <fullName evidence="1">Uncharacterized protein</fullName>
    </submittedName>
</protein>
<accession>A0A6J5US62</accession>
<sequence length="62" mass="6717">MRIEILSLVLSNDNEVSGDDFEGVVHGGRVGRSGCGKRQTVLGGVGWGGAGKRKRRREIVFF</sequence>